<evidence type="ECO:0000256" key="1">
    <source>
        <dbReference type="SAM" id="SignalP"/>
    </source>
</evidence>
<comment type="caution">
    <text evidence="2">The sequence shown here is derived from an EMBL/GenBank/DDBJ whole genome shotgun (WGS) entry which is preliminary data.</text>
</comment>
<keyword evidence="1" id="KW-0732">Signal</keyword>
<proteinExistence type="predicted"/>
<evidence type="ECO:0000313" key="2">
    <source>
        <dbReference type="EMBL" id="MBS4194154.1"/>
    </source>
</evidence>
<evidence type="ECO:0000313" key="3">
    <source>
        <dbReference type="Proteomes" id="UP000681414"/>
    </source>
</evidence>
<protein>
    <submittedName>
        <fullName evidence="2">Membrane lipoprotein lipid attachment site-containing protein</fullName>
    </submittedName>
</protein>
<accession>A0A942TCW1</accession>
<dbReference type="EMBL" id="JAGYPG010000001">
    <property type="protein sequence ID" value="MBS4194154.1"/>
    <property type="molecule type" value="Genomic_DNA"/>
</dbReference>
<organism evidence="2 3">
    <name type="scientific">Lederbergia citri</name>
    <dbReference type="NCBI Taxonomy" id="2833580"/>
    <lineage>
        <taxon>Bacteria</taxon>
        <taxon>Bacillati</taxon>
        <taxon>Bacillota</taxon>
        <taxon>Bacilli</taxon>
        <taxon>Bacillales</taxon>
        <taxon>Bacillaceae</taxon>
        <taxon>Lederbergia</taxon>
    </lineage>
</organism>
<keyword evidence="2" id="KW-0449">Lipoprotein</keyword>
<dbReference type="Proteomes" id="UP000681414">
    <property type="component" value="Unassembled WGS sequence"/>
</dbReference>
<feature type="chain" id="PRO_5038865269" evidence="1">
    <location>
        <begin position="23"/>
        <end position="142"/>
    </location>
</feature>
<dbReference type="PROSITE" id="PS51257">
    <property type="entry name" value="PROKAR_LIPOPROTEIN"/>
    <property type="match status" value="1"/>
</dbReference>
<dbReference type="AlphaFoldDB" id="A0A942TCW1"/>
<feature type="signal peptide" evidence="1">
    <location>
        <begin position="1"/>
        <end position="22"/>
    </location>
</feature>
<sequence length="142" mass="15883">MKKLLSLLVTIALLSGCSSKLSFSEVGENSVNKDIQSFINDVNDENGVHLFFENQKAVYVYLNGSNVKQGEKAIHFTDFNVEKNDKTLSICILYNTAKTADYSNQSLKHELIYKVNLDKKYEVIKSFSNGEEASFGIISGNQ</sequence>
<keyword evidence="3" id="KW-1185">Reference proteome</keyword>
<gene>
    <name evidence="2" type="ORF">KHA97_03550</name>
</gene>
<name>A0A942TCW1_9BACI</name>
<reference evidence="2 3" key="1">
    <citation type="submission" date="2021-05" db="EMBL/GenBank/DDBJ databases">
        <title>Novel Bacillus species.</title>
        <authorList>
            <person name="Liu G."/>
        </authorList>
    </citation>
    <scope>NUCLEOTIDE SEQUENCE [LARGE SCALE GENOMIC DNA]</scope>
    <source>
        <strain evidence="3">FJAT-49780</strain>
    </source>
</reference>
<dbReference type="RefSeq" id="WP_213123367.1">
    <property type="nucleotide sequence ID" value="NZ_JAGYPG010000001.1"/>
</dbReference>